<reference evidence="2 3" key="1">
    <citation type="submission" date="2023-01" db="EMBL/GenBank/DDBJ databases">
        <title>Novel species of the genus Asticcacaulis isolated from rivers.</title>
        <authorList>
            <person name="Lu H."/>
        </authorList>
    </citation>
    <scope>NUCLEOTIDE SEQUENCE [LARGE SCALE GENOMIC DNA]</scope>
    <source>
        <strain evidence="2 3">LKC15W</strain>
    </source>
</reference>
<name>A0ABT5HF52_9CAUL</name>
<feature type="region of interest" description="Disordered" evidence="1">
    <location>
        <begin position="80"/>
        <end position="102"/>
    </location>
</feature>
<gene>
    <name evidence="2" type="ORF">PQU98_01955</name>
</gene>
<evidence type="ECO:0000313" key="2">
    <source>
        <dbReference type="EMBL" id="MDC7674880.1"/>
    </source>
</evidence>
<proteinExistence type="predicted"/>
<protein>
    <submittedName>
        <fullName evidence="2">Uncharacterized protein</fullName>
    </submittedName>
</protein>
<keyword evidence="3" id="KW-1185">Reference proteome</keyword>
<dbReference type="RefSeq" id="WP_272743192.1">
    <property type="nucleotide sequence ID" value="NZ_JAQQKV010000001.1"/>
</dbReference>
<comment type="caution">
    <text evidence="2">The sequence shown here is derived from an EMBL/GenBank/DDBJ whole genome shotgun (WGS) entry which is preliminary data.</text>
</comment>
<evidence type="ECO:0000313" key="3">
    <source>
        <dbReference type="Proteomes" id="UP001218579"/>
    </source>
</evidence>
<organism evidence="2 3">
    <name type="scientific">Asticcacaulis machinosus</name>
    <dbReference type="NCBI Taxonomy" id="2984211"/>
    <lineage>
        <taxon>Bacteria</taxon>
        <taxon>Pseudomonadati</taxon>
        <taxon>Pseudomonadota</taxon>
        <taxon>Alphaproteobacteria</taxon>
        <taxon>Caulobacterales</taxon>
        <taxon>Caulobacteraceae</taxon>
        <taxon>Asticcacaulis</taxon>
    </lineage>
</organism>
<dbReference type="Proteomes" id="UP001218579">
    <property type="component" value="Unassembled WGS sequence"/>
</dbReference>
<dbReference type="EMBL" id="JAQQKV010000001">
    <property type="protein sequence ID" value="MDC7674880.1"/>
    <property type="molecule type" value="Genomic_DNA"/>
</dbReference>
<accession>A0ABT5HF52</accession>
<evidence type="ECO:0000256" key="1">
    <source>
        <dbReference type="SAM" id="MobiDB-lite"/>
    </source>
</evidence>
<sequence length="102" mass="10894">MAMSRSGETVFVICSGDGLSAKPVVDYNLTATIKAEDSTKTQGLKCPDCVLATLTAITPDLSHFEPVQYPVIAAIVSSNRAHEWPQSQAPPRPHSCGPPHHI</sequence>